<dbReference type="EMBL" id="JABXBU010001863">
    <property type="protein sequence ID" value="KAF8782674.1"/>
    <property type="molecule type" value="Genomic_DNA"/>
</dbReference>
<evidence type="ECO:0000256" key="7">
    <source>
        <dbReference type="ARBA" id="ARBA00025785"/>
    </source>
</evidence>
<dbReference type="Gene3D" id="3.90.1150.10">
    <property type="entry name" value="Aspartate Aminotransferase, domain 1"/>
    <property type="match status" value="1"/>
</dbReference>
<dbReference type="SUPFAM" id="SSF53383">
    <property type="entry name" value="PLP-dependent transferases"/>
    <property type="match status" value="1"/>
</dbReference>
<keyword evidence="5" id="KW-0663">Pyridoxal phosphate</keyword>
<keyword evidence="4" id="KW-0808">Transferase</keyword>
<comment type="subunit">
    <text evidence="2">Homodimer.</text>
</comment>
<evidence type="ECO:0000256" key="6">
    <source>
        <dbReference type="ARBA" id="ARBA00025708"/>
    </source>
</evidence>
<comment type="caution">
    <text evidence="11">The sequence shown here is derived from an EMBL/GenBank/DDBJ whole genome shotgun (WGS) entry which is preliminary data.</text>
</comment>
<dbReference type="EC" id="2.6.1.2" evidence="8"/>
<dbReference type="PANTHER" id="PTHR11751">
    <property type="entry name" value="ALANINE AMINOTRANSFERASE"/>
    <property type="match status" value="1"/>
</dbReference>
<dbReference type="GO" id="GO:0004021">
    <property type="term" value="F:L-alanine:2-oxoglutarate aminotransferase activity"/>
    <property type="evidence" value="ECO:0007669"/>
    <property type="project" value="UniProtKB-EC"/>
</dbReference>
<comment type="cofactor">
    <cofactor evidence="1">
        <name>pyridoxal 5'-phosphate</name>
        <dbReference type="ChEBI" id="CHEBI:597326"/>
    </cofactor>
</comment>
<reference evidence="11" key="1">
    <citation type="journal article" date="2020" name="bioRxiv">
        <title>Chromosome-level reference genome of the European wasp spider Argiope bruennichi: a resource for studies on range expansion and evolutionary adaptation.</title>
        <authorList>
            <person name="Sheffer M.M."/>
            <person name="Hoppe A."/>
            <person name="Krehenwinkel H."/>
            <person name="Uhl G."/>
            <person name="Kuss A.W."/>
            <person name="Jensen L."/>
            <person name="Jensen C."/>
            <person name="Gillespie R.G."/>
            <person name="Hoff K.J."/>
            <person name="Prost S."/>
        </authorList>
    </citation>
    <scope>NUCLEOTIDE SEQUENCE</scope>
</reference>
<name>A0A8T0EYB4_ARGBR</name>
<dbReference type="Gene3D" id="1.10.287.1970">
    <property type="match status" value="1"/>
</dbReference>
<dbReference type="Pfam" id="PF00155">
    <property type="entry name" value="Aminotran_1_2"/>
    <property type="match status" value="1"/>
</dbReference>
<dbReference type="InterPro" id="IPR045088">
    <property type="entry name" value="ALAT1/2-like"/>
</dbReference>
<protein>
    <recommendedName>
        <fullName evidence="8">alanine transaminase</fullName>
        <ecNumber evidence="8">2.6.1.2</ecNumber>
    </recommendedName>
</protein>
<dbReference type="FunFam" id="1.10.287.1970:FF:000001">
    <property type="entry name" value="Alanine aminotransferase 2"/>
    <property type="match status" value="1"/>
</dbReference>
<organism evidence="11 12">
    <name type="scientific">Argiope bruennichi</name>
    <name type="common">Wasp spider</name>
    <name type="synonym">Aranea bruennichi</name>
    <dbReference type="NCBI Taxonomy" id="94029"/>
    <lineage>
        <taxon>Eukaryota</taxon>
        <taxon>Metazoa</taxon>
        <taxon>Ecdysozoa</taxon>
        <taxon>Arthropoda</taxon>
        <taxon>Chelicerata</taxon>
        <taxon>Arachnida</taxon>
        <taxon>Araneae</taxon>
        <taxon>Araneomorphae</taxon>
        <taxon>Entelegynae</taxon>
        <taxon>Araneoidea</taxon>
        <taxon>Araneidae</taxon>
        <taxon>Argiope</taxon>
    </lineage>
</organism>
<evidence type="ECO:0000256" key="8">
    <source>
        <dbReference type="ARBA" id="ARBA00026106"/>
    </source>
</evidence>
<comment type="similarity">
    <text evidence="7">Belongs to the class-I pyridoxal-phosphate-dependent aminotransferase family. Alanine aminotransferase subfamily.</text>
</comment>
<reference evidence="11" key="2">
    <citation type="submission" date="2020-06" db="EMBL/GenBank/DDBJ databases">
        <authorList>
            <person name="Sheffer M."/>
        </authorList>
    </citation>
    <scope>NUCLEOTIDE SEQUENCE</scope>
</reference>
<comment type="pathway">
    <text evidence="6">Amino-acid degradation; L-alanine degradation via transaminase pathway; pyruvate from L-alanine: step 1/1.</text>
</comment>
<feature type="domain" description="Aminotransferase class I/classII large" evidence="10">
    <location>
        <begin position="69"/>
        <end position="348"/>
    </location>
</feature>
<dbReference type="GO" id="GO:0030170">
    <property type="term" value="F:pyridoxal phosphate binding"/>
    <property type="evidence" value="ECO:0007669"/>
    <property type="project" value="InterPro"/>
</dbReference>
<evidence type="ECO:0000256" key="4">
    <source>
        <dbReference type="ARBA" id="ARBA00022679"/>
    </source>
</evidence>
<evidence type="ECO:0000313" key="12">
    <source>
        <dbReference type="Proteomes" id="UP000807504"/>
    </source>
</evidence>
<dbReference type="InterPro" id="IPR015422">
    <property type="entry name" value="PyrdxlP-dep_Trfase_small"/>
</dbReference>
<dbReference type="Proteomes" id="UP000807504">
    <property type="component" value="Unassembled WGS sequence"/>
</dbReference>
<dbReference type="InterPro" id="IPR004839">
    <property type="entry name" value="Aminotransferase_I/II_large"/>
</dbReference>
<proteinExistence type="inferred from homology"/>
<dbReference type="AlphaFoldDB" id="A0A8T0EYB4"/>
<dbReference type="InterPro" id="IPR015424">
    <property type="entry name" value="PyrdxlP-dep_Trfase"/>
</dbReference>
<comment type="catalytic activity">
    <reaction evidence="9">
        <text>L-alanine + 2-oxoglutarate = pyruvate + L-glutamate</text>
        <dbReference type="Rhea" id="RHEA:19453"/>
        <dbReference type="ChEBI" id="CHEBI:15361"/>
        <dbReference type="ChEBI" id="CHEBI:16810"/>
        <dbReference type="ChEBI" id="CHEBI:29985"/>
        <dbReference type="ChEBI" id="CHEBI:57972"/>
        <dbReference type="EC" id="2.6.1.2"/>
    </reaction>
</comment>
<dbReference type="InterPro" id="IPR015421">
    <property type="entry name" value="PyrdxlP-dep_Trfase_major"/>
</dbReference>
<dbReference type="FunFam" id="3.40.640.10:FF:000012">
    <property type="entry name" value="alanine aminotransferase 2"/>
    <property type="match status" value="1"/>
</dbReference>
<evidence type="ECO:0000256" key="5">
    <source>
        <dbReference type="ARBA" id="ARBA00022898"/>
    </source>
</evidence>
<sequence>MGKKIVTLENVNPNFKNMEYAVLGPLAIRSAEIEGELKKGVPKPFNEVIRANFGDCQAMGQKPLTFIRQVLSLCANPALMTDDRFPDDVKERAKNILNACGGSVGVYTECTGLELVKRHIAQFIERRDGFPASYSDIVLRTGATEAIQNVLYLINHPINGTRAGVMIPIPQYPLYSSTIAEYGMHQINYYLDEDNGWGLNIGELRRSLNEAKKTCVPRALIVNNPGNPSGAVLTYENIQEIIKFAFEEKLLLMADEVYQGNVYGGKKFHSFKKVLMEMGDPYSRMEMVSFMSASKGYMGECGLRSGYAELINFSPDIKTMLLKLAAVSLCPNVLGQVAMYCAMNPPQKGEPSYDLFMKKAKSVGQTPDFFYVMQLLENTGVCVVPGSAFGQRPGTFHFRITIIPQPERMKIVLQKIEEFHNKFLEEYK</sequence>
<keyword evidence="12" id="KW-1185">Reference proteome</keyword>
<keyword evidence="3 11" id="KW-0032">Aminotransferase</keyword>
<dbReference type="Gene3D" id="3.40.640.10">
    <property type="entry name" value="Type I PLP-dependent aspartate aminotransferase-like (Major domain)"/>
    <property type="match status" value="1"/>
</dbReference>
<evidence type="ECO:0000256" key="9">
    <source>
        <dbReference type="ARBA" id="ARBA00047412"/>
    </source>
</evidence>
<accession>A0A8T0EYB4</accession>
<evidence type="ECO:0000256" key="3">
    <source>
        <dbReference type="ARBA" id="ARBA00022576"/>
    </source>
</evidence>
<evidence type="ECO:0000256" key="2">
    <source>
        <dbReference type="ARBA" id="ARBA00011738"/>
    </source>
</evidence>
<dbReference type="CDD" id="cd00609">
    <property type="entry name" value="AAT_like"/>
    <property type="match status" value="1"/>
</dbReference>
<evidence type="ECO:0000259" key="10">
    <source>
        <dbReference type="Pfam" id="PF00155"/>
    </source>
</evidence>
<evidence type="ECO:0000313" key="11">
    <source>
        <dbReference type="EMBL" id="KAF8782674.1"/>
    </source>
</evidence>
<gene>
    <name evidence="11" type="ORF">HNY73_012933</name>
</gene>
<evidence type="ECO:0000256" key="1">
    <source>
        <dbReference type="ARBA" id="ARBA00001933"/>
    </source>
</evidence>
<dbReference type="PANTHER" id="PTHR11751:SF29">
    <property type="entry name" value="ALANINE TRANSAMINASE"/>
    <property type="match status" value="1"/>
</dbReference>